<comment type="caution">
    <text evidence="1">The sequence shown here is derived from an EMBL/GenBank/DDBJ whole genome shotgun (WGS) entry which is preliminary data.</text>
</comment>
<reference evidence="2" key="1">
    <citation type="journal article" date="2019" name="Int. J. Syst. Evol. Microbiol.">
        <title>The Global Catalogue of Microorganisms (GCM) 10K type strain sequencing project: providing services to taxonomists for standard genome sequencing and annotation.</title>
        <authorList>
            <consortium name="The Broad Institute Genomics Platform"/>
            <consortium name="The Broad Institute Genome Sequencing Center for Infectious Disease"/>
            <person name="Wu L."/>
            <person name="Ma J."/>
        </authorList>
    </citation>
    <scope>NUCLEOTIDE SEQUENCE [LARGE SCALE GENOMIC DNA]</scope>
    <source>
        <strain evidence="2">JCM 17494</strain>
    </source>
</reference>
<name>A0ABP7CCH2_9PSEU</name>
<gene>
    <name evidence="1" type="ORF">GCM10022267_83640</name>
</gene>
<proteinExistence type="predicted"/>
<dbReference type="RefSeq" id="WP_346136546.1">
    <property type="nucleotide sequence ID" value="NZ_BAABBE010000045.1"/>
</dbReference>
<evidence type="ECO:0000313" key="1">
    <source>
        <dbReference type="EMBL" id="GAA3684073.1"/>
    </source>
</evidence>
<evidence type="ECO:0000313" key="2">
    <source>
        <dbReference type="Proteomes" id="UP001500711"/>
    </source>
</evidence>
<sequence>MRLILVHPREMAENAQGPGKLAVDERTAEVVKCVLVEPPRRAGPAPRLATRVVTV</sequence>
<keyword evidence="2" id="KW-1185">Reference proteome</keyword>
<organism evidence="1 2">
    <name type="scientific">Lentzea roselyniae</name>
    <dbReference type="NCBI Taxonomy" id="531940"/>
    <lineage>
        <taxon>Bacteria</taxon>
        <taxon>Bacillati</taxon>
        <taxon>Actinomycetota</taxon>
        <taxon>Actinomycetes</taxon>
        <taxon>Pseudonocardiales</taxon>
        <taxon>Pseudonocardiaceae</taxon>
        <taxon>Lentzea</taxon>
    </lineage>
</organism>
<protein>
    <recommendedName>
        <fullName evidence="3">Transposase</fullName>
    </recommendedName>
</protein>
<accession>A0ABP7CCH2</accession>
<evidence type="ECO:0008006" key="3">
    <source>
        <dbReference type="Google" id="ProtNLM"/>
    </source>
</evidence>
<dbReference type="Proteomes" id="UP001500711">
    <property type="component" value="Unassembled WGS sequence"/>
</dbReference>
<dbReference type="EMBL" id="BAABBE010000045">
    <property type="protein sequence ID" value="GAA3684073.1"/>
    <property type="molecule type" value="Genomic_DNA"/>
</dbReference>